<evidence type="ECO:0000256" key="7">
    <source>
        <dbReference type="ARBA" id="ARBA00022989"/>
    </source>
</evidence>
<accession>A0A318XI33</accession>
<organism evidence="12 13">
    <name type="scientific">Ruminiclostridium sufflavum DSM 19573</name>
    <dbReference type="NCBI Taxonomy" id="1121337"/>
    <lineage>
        <taxon>Bacteria</taxon>
        <taxon>Bacillati</taxon>
        <taxon>Bacillota</taxon>
        <taxon>Clostridia</taxon>
        <taxon>Eubacteriales</taxon>
        <taxon>Oscillospiraceae</taxon>
        <taxon>Ruminiclostridium</taxon>
    </lineage>
</organism>
<feature type="transmembrane region" description="Helical" evidence="9">
    <location>
        <begin position="167"/>
        <end position="184"/>
    </location>
</feature>
<evidence type="ECO:0000313" key="13">
    <source>
        <dbReference type="Proteomes" id="UP000248132"/>
    </source>
</evidence>
<dbReference type="RefSeq" id="WP_110463573.1">
    <property type="nucleotide sequence ID" value="NZ_QKMR01000032.1"/>
</dbReference>
<keyword evidence="2" id="KW-0813">Transport</keyword>
<dbReference type="Gene3D" id="3.40.50.300">
    <property type="entry name" value="P-loop containing nucleotide triphosphate hydrolases"/>
    <property type="match status" value="1"/>
</dbReference>
<evidence type="ECO:0000256" key="3">
    <source>
        <dbReference type="ARBA" id="ARBA00022475"/>
    </source>
</evidence>
<feature type="transmembrane region" description="Helical" evidence="9">
    <location>
        <begin position="250"/>
        <end position="272"/>
    </location>
</feature>
<comment type="caution">
    <text evidence="12">The sequence shown here is derived from an EMBL/GenBank/DDBJ whole genome shotgun (WGS) entry which is preliminary data.</text>
</comment>
<keyword evidence="3" id="KW-1003">Cell membrane</keyword>
<dbReference type="InterPro" id="IPR003593">
    <property type="entry name" value="AAA+_ATPase"/>
</dbReference>
<dbReference type="FunFam" id="3.40.50.300:FF:000221">
    <property type="entry name" value="Multidrug ABC transporter ATP-binding protein"/>
    <property type="match status" value="1"/>
</dbReference>
<dbReference type="PROSITE" id="PS50893">
    <property type="entry name" value="ABC_TRANSPORTER_2"/>
    <property type="match status" value="1"/>
</dbReference>
<dbReference type="InterPro" id="IPR003439">
    <property type="entry name" value="ABC_transporter-like_ATP-bd"/>
</dbReference>
<keyword evidence="4 9" id="KW-0812">Transmembrane</keyword>
<feature type="domain" description="ABC transporter" evidence="10">
    <location>
        <begin position="342"/>
        <end position="575"/>
    </location>
</feature>
<feature type="transmembrane region" description="Helical" evidence="9">
    <location>
        <begin position="142"/>
        <end position="161"/>
    </location>
</feature>
<dbReference type="InterPro" id="IPR017871">
    <property type="entry name" value="ABC_transporter-like_CS"/>
</dbReference>
<name>A0A318XI33_9FIRM</name>
<keyword evidence="13" id="KW-1185">Reference proteome</keyword>
<feature type="transmembrane region" description="Helical" evidence="9">
    <location>
        <begin position="21"/>
        <end position="42"/>
    </location>
</feature>
<dbReference type="GO" id="GO:0005524">
    <property type="term" value="F:ATP binding"/>
    <property type="evidence" value="ECO:0007669"/>
    <property type="project" value="UniProtKB-KW"/>
</dbReference>
<evidence type="ECO:0000256" key="8">
    <source>
        <dbReference type="ARBA" id="ARBA00023136"/>
    </source>
</evidence>
<dbReference type="Pfam" id="PF00005">
    <property type="entry name" value="ABC_tran"/>
    <property type="match status" value="1"/>
</dbReference>
<proteinExistence type="predicted"/>
<gene>
    <name evidence="12" type="ORF">LY28_03629</name>
</gene>
<protein>
    <submittedName>
        <fullName evidence="12">ATP-binding cassette subfamily B protein</fullName>
    </submittedName>
</protein>
<dbReference type="Gene3D" id="1.20.1560.10">
    <property type="entry name" value="ABC transporter type 1, transmembrane domain"/>
    <property type="match status" value="1"/>
</dbReference>
<dbReference type="GO" id="GO:0016887">
    <property type="term" value="F:ATP hydrolysis activity"/>
    <property type="evidence" value="ECO:0007669"/>
    <property type="project" value="InterPro"/>
</dbReference>
<dbReference type="CDD" id="cd07346">
    <property type="entry name" value="ABC_6TM_exporters"/>
    <property type="match status" value="1"/>
</dbReference>
<evidence type="ECO:0000256" key="9">
    <source>
        <dbReference type="SAM" id="Phobius"/>
    </source>
</evidence>
<dbReference type="InterPro" id="IPR039421">
    <property type="entry name" value="Type_1_exporter"/>
</dbReference>
<feature type="domain" description="ABC transmembrane type-1" evidence="11">
    <location>
        <begin position="27"/>
        <end position="308"/>
    </location>
</feature>
<dbReference type="SUPFAM" id="SSF52540">
    <property type="entry name" value="P-loop containing nucleoside triphosphate hydrolases"/>
    <property type="match status" value="1"/>
</dbReference>
<evidence type="ECO:0000256" key="2">
    <source>
        <dbReference type="ARBA" id="ARBA00022448"/>
    </source>
</evidence>
<evidence type="ECO:0000256" key="4">
    <source>
        <dbReference type="ARBA" id="ARBA00022692"/>
    </source>
</evidence>
<keyword evidence="6 12" id="KW-0067">ATP-binding</keyword>
<evidence type="ECO:0000256" key="1">
    <source>
        <dbReference type="ARBA" id="ARBA00004651"/>
    </source>
</evidence>
<dbReference type="Pfam" id="PF00664">
    <property type="entry name" value="ABC_membrane"/>
    <property type="match status" value="1"/>
</dbReference>
<dbReference type="InterPro" id="IPR036640">
    <property type="entry name" value="ABC1_TM_sf"/>
</dbReference>
<feature type="transmembrane region" description="Helical" evidence="9">
    <location>
        <begin position="62"/>
        <end position="82"/>
    </location>
</feature>
<keyword evidence="8 9" id="KW-0472">Membrane</keyword>
<comment type="subcellular location">
    <subcellularLocation>
        <location evidence="1">Cell membrane</location>
        <topology evidence="1">Multi-pass membrane protein</topology>
    </subcellularLocation>
</comment>
<dbReference type="PROSITE" id="PS00211">
    <property type="entry name" value="ABC_TRANSPORTER_1"/>
    <property type="match status" value="1"/>
</dbReference>
<evidence type="ECO:0000313" key="12">
    <source>
        <dbReference type="EMBL" id="PYG84366.1"/>
    </source>
</evidence>
<dbReference type="GO" id="GO:0005886">
    <property type="term" value="C:plasma membrane"/>
    <property type="evidence" value="ECO:0007669"/>
    <property type="project" value="UniProtKB-SubCell"/>
</dbReference>
<dbReference type="GO" id="GO:0015421">
    <property type="term" value="F:ABC-type oligopeptide transporter activity"/>
    <property type="evidence" value="ECO:0007669"/>
    <property type="project" value="TreeGrafter"/>
</dbReference>
<dbReference type="InterPro" id="IPR011527">
    <property type="entry name" value="ABC1_TM_dom"/>
</dbReference>
<evidence type="ECO:0000256" key="6">
    <source>
        <dbReference type="ARBA" id="ARBA00022840"/>
    </source>
</evidence>
<dbReference type="PROSITE" id="PS50929">
    <property type="entry name" value="ABC_TM1F"/>
    <property type="match status" value="1"/>
</dbReference>
<sequence length="586" mass="65983">MKILKNEDKLILKIVLLYRPYIKRISIILVCILFSSGISMLIPQISKNMMDNGFITGDTAVVIRLSALALALVIIDQALGILETVNQAYLNSIIPYNLSKKAFKHIMGLRIQYFNNVGITELMSNINTDVANIAKITDQSTFYIITSIFKIFGGLIGLLLIDCKLTLMVILILPLRYFIVKYLAKLRKKSIEDFMKANEEYSAWFGDTLGGIREIKLWSLKRVKCGEFIKKQRSMIKCNIKLNIVDKANILSESIMFQIIFSALYIAGAYMISEKSFTVGGMFAFVTYSANVMSPISAILNIGYSFSGILPSAERLFNFFDLEKEGGIAVKLPRSKEIKGSIRFENVSFCYKKREQVLKNISFEIKQGEKVAIIGANGSGKSTLINILLRFYQPGEGEVFIDNENINRINLEDYRSLISVVSQDNYLFNASVEDNVFLPNKVSKIKALDIATKKKIDSFISKLPDGYKSEVGKNGSKLSGGQRQKIVLSRAMAKNAKIIIMDEGTSFLDYESEEQINRFISDECRDKTVIAVTHKYDILKKMDCVLLLDRGRLNDSGTHDELLLRNELYREAILSSASSSSKKLQA</sequence>
<dbReference type="OrthoDB" id="9762778at2"/>
<evidence type="ECO:0000259" key="11">
    <source>
        <dbReference type="PROSITE" id="PS50929"/>
    </source>
</evidence>
<dbReference type="PANTHER" id="PTHR43394:SF1">
    <property type="entry name" value="ATP-BINDING CASSETTE SUB-FAMILY B MEMBER 10, MITOCHONDRIAL"/>
    <property type="match status" value="1"/>
</dbReference>
<keyword evidence="5" id="KW-0547">Nucleotide-binding</keyword>
<dbReference type="EMBL" id="QKMR01000032">
    <property type="protein sequence ID" value="PYG84366.1"/>
    <property type="molecule type" value="Genomic_DNA"/>
</dbReference>
<dbReference type="SMART" id="SM00382">
    <property type="entry name" value="AAA"/>
    <property type="match status" value="1"/>
</dbReference>
<dbReference type="AlphaFoldDB" id="A0A318XI33"/>
<dbReference type="SUPFAM" id="SSF90123">
    <property type="entry name" value="ABC transporter transmembrane region"/>
    <property type="match status" value="1"/>
</dbReference>
<reference evidence="12 13" key="1">
    <citation type="submission" date="2018-06" db="EMBL/GenBank/DDBJ databases">
        <title>Genomic Encyclopedia of Type Strains, Phase I: the one thousand microbial genomes (KMG-I) project.</title>
        <authorList>
            <person name="Kyrpides N."/>
        </authorList>
    </citation>
    <scope>NUCLEOTIDE SEQUENCE [LARGE SCALE GENOMIC DNA]</scope>
    <source>
        <strain evidence="12 13">DSM 19573</strain>
    </source>
</reference>
<dbReference type="PANTHER" id="PTHR43394">
    <property type="entry name" value="ATP-DEPENDENT PERMEASE MDL1, MITOCHONDRIAL"/>
    <property type="match status" value="1"/>
</dbReference>
<dbReference type="InterPro" id="IPR027417">
    <property type="entry name" value="P-loop_NTPase"/>
</dbReference>
<evidence type="ECO:0000256" key="5">
    <source>
        <dbReference type="ARBA" id="ARBA00022741"/>
    </source>
</evidence>
<dbReference type="Proteomes" id="UP000248132">
    <property type="component" value="Unassembled WGS sequence"/>
</dbReference>
<evidence type="ECO:0000259" key="10">
    <source>
        <dbReference type="PROSITE" id="PS50893"/>
    </source>
</evidence>
<keyword evidence="7 9" id="KW-1133">Transmembrane helix</keyword>